<dbReference type="PANTHER" id="PTHR30055:SF146">
    <property type="entry name" value="HTH-TYPE TRANSCRIPTIONAL DUAL REGULATOR CECR"/>
    <property type="match status" value="1"/>
</dbReference>
<dbReference type="STRING" id="369723.Strop_0261"/>
<dbReference type="Pfam" id="PF00440">
    <property type="entry name" value="TetR_N"/>
    <property type="match status" value="1"/>
</dbReference>
<protein>
    <submittedName>
        <fullName evidence="5">Transcriptional regulator, TetR family</fullName>
    </submittedName>
</protein>
<dbReference type="InterPro" id="IPR009057">
    <property type="entry name" value="Homeodomain-like_sf"/>
</dbReference>
<dbReference type="InterPro" id="IPR001647">
    <property type="entry name" value="HTH_TetR"/>
</dbReference>
<reference evidence="6" key="1">
    <citation type="journal article" date="2007" name="Proc. Natl. Acad. Sci. U.S.A.">
        <title>Genome sequencing reveals complex secondary metabolome in the marine actinomycete Salinispora tropica.</title>
        <authorList>
            <person name="Udwary D.W."/>
            <person name="Zeigler L."/>
            <person name="Asolkar R.N."/>
            <person name="Singan V."/>
            <person name="Lapidus A."/>
            <person name="Fenical W."/>
            <person name="Jensen P.R."/>
            <person name="Moore B.S."/>
        </authorList>
    </citation>
    <scope>NUCLEOTIDE SEQUENCE [LARGE SCALE GENOMIC DNA]</scope>
    <source>
        <strain evidence="6">ATCC BAA-916 / DSM 44818 / CNB-440</strain>
    </source>
</reference>
<keyword evidence="1 2" id="KW-0238">DNA-binding</keyword>
<dbReference type="PRINTS" id="PR00455">
    <property type="entry name" value="HTHTETR"/>
</dbReference>
<evidence type="ECO:0000256" key="2">
    <source>
        <dbReference type="PROSITE-ProRule" id="PRU00335"/>
    </source>
</evidence>
<keyword evidence="6" id="KW-1185">Reference proteome</keyword>
<dbReference type="EMBL" id="CP000667">
    <property type="protein sequence ID" value="ABP52746.1"/>
    <property type="molecule type" value="Genomic_DNA"/>
</dbReference>
<proteinExistence type="predicted"/>
<feature type="domain" description="HTH tetR-type" evidence="4">
    <location>
        <begin position="38"/>
        <end position="98"/>
    </location>
</feature>
<dbReference type="SUPFAM" id="SSF46689">
    <property type="entry name" value="Homeodomain-like"/>
    <property type="match status" value="1"/>
</dbReference>
<dbReference type="PANTHER" id="PTHR30055">
    <property type="entry name" value="HTH-TYPE TRANSCRIPTIONAL REGULATOR RUTR"/>
    <property type="match status" value="1"/>
</dbReference>
<feature type="DNA-binding region" description="H-T-H motif" evidence="2">
    <location>
        <begin position="61"/>
        <end position="80"/>
    </location>
</feature>
<accession>A4X1J6</accession>
<dbReference type="PROSITE" id="PS50977">
    <property type="entry name" value="HTH_TETR_2"/>
    <property type="match status" value="1"/>
</dbReference>
<evidence type="ECO:0000256" key="1">
    <source>
        <dbReference type="ARBA" id="ARBA00023125"/>
    </source>
</evidence>
<sequence length="266" mass="28581">MFSRRTGDTRRPRCRTPPRGGAGAVTYRAGMQASPSDLTGRARLREAALRLFAERGFAATSARAVAAEAGLSPALVMHHFGSKEGLRAAVDEEVLARLGTALRELDPSGTDLMMSLGEVSARMFGADPVLRGYLRRVLQEDSPASAALFGRLLEGARAELERLIATESGHTDADLEWAPFQMLCLIVGPLLLEPVMQPNLDRPMFDVQVLARRSVANQRLLRLGLFGADPATAGDATDDLRAGAPDSATATRRAQPTVITDNEIPH</sequence>
<dbReference type="eggNOG" id="COG1309">
    <property type="taxonomic scope" value="Bacteria"/>
</dbReference>
<evidence type="ECO:0000256" key="3">
    <source>
        <dbReference type="SAM" id="MobiDB-lite"/>
    </source>
</evidence>
<dbReference type="GO" id="GO:0003700">
    <property type="term" value="F:DNA-binding transcription factor activity"/>
    <property type="evidence" value="ECO:0007669"/>
    <property type="project" value="TreeGrafter"/>
</dbReference>
<dbReference type="HOGENOM" id="CLU_088572_0_0_11"/>
<feature type="region of interest" description="Disordered" evidence="3">
    <location>
        <begin position="234"/>
        <end position="266"/>
    </location>
</feature>
<dbReference type="Proteomes" id="UP000000235">
    <property type="component" value="Chromosome"/>
</dbReference>
<dbReference type="GO" id="GO:0000976">
    <property type="term" value="F:transcription cis-regulatory region binding"/>
    <property type="evidence" value="ECO:0007669"/>
    <property type="project" value="TreeGrafter"/>
</dbReference>
<organism evidence="5 6">
    <name type="scientific">Salinispora tropica (strain ATCC BAA-916 / DSM 44818 / JCM 13857 / NBRC 105044 / CNB-440)</name>
    <dbReference type="NCBI Taxonomy" id="369723"/>
    <lineage>
        <taxon>Bacteria</taxon>
        <taxon>Bacillati</taxon>
        <taxon>Actinomycetota</taxon>
        <taxon>Actinomycetes</taxon>
        <taxon>Micromonosporales</taxon>
        <taxon>Micromonosporaceae</taxon>
        <taxon>Salinispora</taxon>
    </lineage>
</organism>
<evidence type="ECO:0000313" key="6">
    <source>
        <dbReference type="Proteomes" id="UP000000235"/>
    </source>
</evidence>
<dbReference type="InterPro" id="IPR050109">
    <property type="entry name" value="HTH-type_TetR-like_transc_reg"/>
</dbReference>
<feature type="region of interest" description="Disordered" evidence="3">
    <location>
        <begin position="1"/>
        <end position="24"/>
    </location>
</feature>
<gene>
    <name evidence="5" type="ordered locus">Strop_0261</name>
</gene>
<feature type="compositionally biased region" description="Basic and acidic residues" evidence="3">
    <location>
        <begin position="1"/>
        <end position="11"/>
    </location>
</feature>
<evidence type="ECO:0000259" key="4">
    <source>
        <dbReference type="PROSITE" id="PS50977"/>
    </source>
</evidence>
<dbReference type="AlphaFoldDB" id="A4X1J6"/>
<dbReference type="PATRIC" id="fig|369723.5.peg.268"/>
<feature type="compositionally biased region" description="Polar residues" evidence="3">
    <location>
        <begin position="248"/>
        <end position="260"/>
    </location>
</feature>
<name>A4X1J6_SALTO</name>
<evidence type="ECO:0000313" key="5">
    <source>
        <dbReference type="EMBL" id="ABP52746.1"/>
    </source>
</evidence>
<dbReference type="KEGG" id="stp:Strop_0261"/>
<dbReference type="Gene3D" id="1.10.357.10">
    <property type="entry name" value="Tetracycline Repressor, domain 2"/>
    <property type="match status" value="1"/>
</dbReference>